<dbReference type="InterPro" id="IPR034353">
    <property type="entry name" value="ABT1/ESF2_RRM"/>
</dbReference>
<comment type="subcellular location">
    <subcellularLocation>
        <location evidence="1">Nucleus</location>
        <location evidence="1">Nucleolus</location>
    </subcellularLocation>
</comment>
<evidence type="ECO:0000256" key="6">
    <source>
        <dbReference type="ARBA" id="ARBA00032634"/>
    </source>
</evidence>
<dbReference type="InterPro" id="IPR035979">
    <property type="entry name" value="RBD_domain_sf"/>
</dbReference>
<dbReference type="CDD" id="cd12263">
    <property type="entry name" value="RRM_ABT1_like"/>
    <property type="match status" value="1"/>
</dbReference>
<feature type="compositionally biased region" description="Acidic residues" evidence="7">
    <location>
        <begin position="10"/>
        <end position="26"/>
    </location>
</feature>
<evidence type="ECO:0000256" key="4">
    <source>
        <dbReference type="ARBA" id="ARBA00023242"/>
    </source>
</evidence>
<proteinExistence type="inferred from homology"/>
<feature type="region of interest" description="Disordered" evidence="7">
    <location>
        <begin position="1"/>
        <end position="78"/>
    </location>
</feature>
<comment type="similarity">
    <text evidence="2">Belongs to the ESF2/ABP1 family.</text>
</comment>
<dbReference type="GO" id="GO:0000447">
    <property type="term" value="P:endonucleolytic cleavage in ITS1 to separate SSU-rRNA from 5.8S rRNA and LSU-rRNA from tricistronic rRNA transcript (SSU-rRNA, 5.8S rRNA, LSU-rRNA)"/>
    <property type="evidence" value="ECO:0007669"/>
    <property type="project" value="TreeGrafter"/>
</dbReference>
<comment type="caution">
    <text evidence="8">The sequence shown here is derived from an EMBL/GenBank/DDBJ whole genome shotgun (WGS) entry which is preliminary data.</text>
</comment>
<dbReference type="PANTHER" id="PTHR12311:SF7">
    <property type="entry name" value="ACTIVATOR OF BASAL TRANSCRIPTION 1"/>
    <property type="match status" value="1"/>
</dbReference>
<comment type="function">
    <text evidence="5">Involved in the small subunit (SSU) processome assembly and function, and in the 18S rRNA synthesis. Required for the early cleavages at sites A0, A1 and A2.</text>
</comment>
<dbReference type="EMBL" id="JAGHQL010000002">
    <property type="protein sequence ID" value="KAH0547634.1"/>
    <property type="molecule type" value="Genomic_DNA"/>
</dbReference>
<evidence type="ECO:0000256" key="2">
    <source>
        <dbReference type="ARBA" id="ARBA00005819"/>
    </source>
</evidence>
<feature type="compositionally biased region" description="Basic and acidic residues" evidence="7">
    <location>
        <begin position="61"/>
        <end position="70"/>
    </location>
</feature>
<feature type="region of interest" description="Disordered" evidence="7">
    <location>
        <begin position="264"/>
        <end position="321"/>
    </location>
</feature>
<accession>A0A9P8IDF9</accession>
<name>A0A9P8IDF9_9PEZI</name>
<dbReference type="InterPro" id="IPR012677">
    <property type="entry name" value="Nucleotide-bd_a/b_plait_sf"/>
</dbReference>
<dbReference type="SUPFAM" id="SSF54928">
    <property type="entry name" value="RNA-binding domain, RBD"/>
    <property type="match status" value="1"/>
</dbReference>
<evidence type="ECO:0000256" key="7">
    <source>
        <dbReference type="SAM" id="MobiDB-lite"/>
    </source>
</evidence>
<dbReference type="PANTHER" id="PTHR12311">
    <property type="entry name" value="ACTIVATOR OF BASAL TRANSCRIPTION 1"/>
    <property type="match status" value="1"/>
</dbReference>
<dbReference type="GO" id="GO:0005730">
    <property type="term" value="C:nucleolus"/>
    <property type="evidence" value="ECO:0007669"/>
    <property type="project" value="UniProtKB-SubCell"/>
</dbReference>
<reference evidence="8" key="1">
    <citation type="submission" date="2021-03" db="EMBL/GenBank/DDBJ databases">
        <title>Comparative genomics and phylogenomic investigation of the class Geoglossomycetes provide insights into ecological specialization and systematics.</title>
        <authorList>
            <person name="Melie T."/>
            <person name="Pirro S."/>
            <person name="Miller A.N."/>
            <person name="Quandt A."/>
        </authorList>
    </citation>
    <scope>NUCLEOTIDE SEQUENCE</scope>
    <source>
        <strain evidence="8">GBOQ0MN5Z8</strain>
    </source>
</reference>
<feature type="compositionally biased region" description="Basic and acidic residues" evidence="7">
    <location>
        <begin position="264"/>
        <end position="277"/>
    </location>
</feature>
<sequence length="331" mass="37875">MPAQKRNEWQEAEEESEDDQEYDSEAVDQRKDSRVSAHKAKRRKVIEDSEEEENVDEGDRDDSNHGKGETDGTVPAAKSNWEILASTVDRNNGIVASSASLKVLTPAALKSSIATSKQTGVVYLSRVPPFMKPQKVKQLLSRFGTVGRVFLQPEDPASYSRRKRFGGNKKRNFEDGWVEFVDKKVAKLVVETLNATTIGGKKGNYYHDDVWNMKYLKGFKWHHLTEQIANENAERAARLRADISRTNRENKLFLRNVERAKMLENMDAKRKSTKNRESGMMSEADDNTGADKLRPRISSRRHFRQSEAIRKGEDDRVQQSEEVKRVLSKIF</sequence>
<dbReference type="GO" id="GO:0000472">
    <property type="term" value="P:endonucleolytic cleavage to generate mature 5'-end of SSU-rRNA from (SSU-rRNA, 5.8S rRNA, LSU-rRNA)"/>
    <property type="evidence" value="ECO:0007669"/>
    <property type="project" value="TreeGrafter"/>
</dbReference>
<dbReference type="AlphaFoldDB" id="A0A9P8IDF9"/>
<dbReference type="GO" id="GO:0000480">
    <property type="term" value="P:endonucleolytic cleavage in 5'-ETS of tricistronic rRNA transcript (SSU-rRNA, 5.8S rRNA, LSU-rRNA)"/>
    <property type="evidence" value="ECO:0007669"/>
    <property type="project" value="TreeGrafter"/>
</dbReference>
<dbReference type="OrthoDB" id="287393at2759"/>
<dbReference type="InterPro" id="IPR039119">
    <property type="entry name" value="ABT1/Esf2"/>
</dbReference>
<feature type="compositionally biased region" description="Acidic residues" evidence="7">
    <location>
        <begin position="48"/>
        <end position="60"/>
    </location>
</feature>
<keyword evidence="9" id="KW-1185">Reference proteome</keyword>
<dbReference type="GO" id="GO:0003723">
    <property type="term" value="F:RNA binding"/>
    <property type="evidence" value="ECO:0007669"/>
    <property type="project" value="UniProtKB-KW"/>
</dbReference>
<evidence type="ECO:0000256" key="3">
    <source>
        <dbReference type="ARBA" id="ARBA00022884"/>
    </source>
</evidence>
<protein>
    <recommendedName>
        <fullName evidence="6">18S rRNA factor 2</fullName>
    </recommendedName>
</protein>
<dbReference type="Gene3D" id="3.30.70.330">
    <property type="match status" value="1"/>
</dbReference>
<evidence type="ECO:0000313" key="8">
    <source>
        <dbReference type="EMBL" id="KAH0547634.1"/>
    </source>
</evidence>
<evidence type="ECO:0000256" key="5">
    <source>
        <dbReference type="ARBA" id="ARBA00025024"/>
    </source>
</evidence>
<evidence type="ECO:0000313" key="9">
    <source>
        <dbReference type="Proteomes" id="UP000698800"/>
    </source>
</evidence>
<dbReference type="GO" id="GO:0034462">
    <property type="term" value="P:small-subunit processome assembly"/>
    <property type="evidence" value="ECO:0007669"/>
    <property type="project" value="TreeGrafter"/>
</dbReference>
<feature type="compositionally biased region" description="Basic and acidic residues" evidence="7">
    <location>
        <begin position="304"/>
        <end position="321"/>
    </location>
</feature>
<keyword evidence="3" id="KW-0694">RNA-binding</keyword>
<organism evidence="8 9">
    <name type="scientific">Glutinoglossum americanum</name>
    <dbReference type="NCBI Taxonomy" id="1670608"/>
    <lineage>
        <taxon>Eukaryota</taxon>
        <taxon>Fungi</taxon>
        <taxon>Dikarya</taxon>
        <taxon>Ascomycota</taxon>
        <taxon>Pezizomycotina</taxon>
        <taxon>Geoglossomycetes</taxon>
        <taxon>Geoglossales</taxon>
        <taxon>Geoglossaceae</taxon>
        <taxon>Glutinoglossum</taxon>
    </lineage>
</organism>
<dbReference type="Proteomes" id="UP000698800">
    <property type="component" value="Unassembled WGS sequence"/>
</dbReference>
<gene>
    <name evidence="8" type="ORF">FGG08_000123</name>
</gene>
<keyword evidence="4" id="KW-0539">Nucleus</keyword>
<evidence type="ECO:0000256" key="1">
    <source>
        <dbReference type="ARBA" id="ARBA00004604"/>
    </source>
</evidence>